<dbReference type="Gene3D" id="3.30.559.10">
    <property type="entry name" value="Chloramphenicol acetyltransferase-like domain"/>
    <property type="match status" value="1"/>
</dbReference>
<feature type="domain" description="O-acyltransferase WSD1-like N-terminal" evidence="12">
    <location>
        <begin position="6"/>
        <end position="250"/>
    </location>
</feature>
<evidence type="ECO:0000256" key="8">
    <source>
        <dbReference type="ARBA" id="ARBA00023098"/>
    </source>
</evidence>
<dbReference type="UniPathway" id="UPA00282"/>
<dbReference type="EC" id="2.3.1.20" evidence="4 11"/>
<dbReference type="Proteomes" id="UP000019150">
    <property type="component" value="Chromosome"/>
</dbReference>
<comment type="pathway">
    <text evidence="1 11">Glycerolipid metabolism; triacylglycerol biosynthesis.</text>
</comment>
<dbReference type="GO" id="GO:0051701">
    <property type="term" value="P:biological process involved in interaction with host"/>
    <property type="evidence" value="ECO:0007669"/>
    <property type="project" value="TreeGrafter"/>
</dbReference>
<dbReference type="Pfam" id="PF06974">
    <property type="entry name" value="WS_DGAT_C"/>
    <property type="match status" value="1"/>
</dbReference>
<keyword evidence="5 11" id="KW-0444">Lipid biosynthesis</keyword>
<name>W5TL17_9NOCA</name>
<evidence type="ECO:0000256" key="1">
    <source>
        <dbReference type="ARBA" id="ARBA00004771"/>
    </source>
</evidence>
<evidence type="ECO:0000313" key="15">
    <source>
        <dbReference type="Proteomes" id="UP000019150"/>
    </source>
</evidence>
<comment type="catalytic activity">
    <reaction evidence="10 11">
        <text>an acyl-CoA + a 1,2-diacyl-sn-glycerol = a triacyl-sn-glycerol + CoA</text>
        <dbReference type="Rhea" id="RHEA:10868"/>
        <dbReference type="ChEBI" id="CHEBI:17815"/>
        <dbReference type="ChEBI" id="CHEBI:57287"/>
        <dbReference type="ChEBI" id="CHEBI:58342"/>
        <dbReference type="ChEBI" id="CHEBI:64615"/>
        <dbReference type="EC" id="2.3.1.20"/>
    </reaction>
</comment>
<keyword evidence="7 11" id="KW-0319">Glycerol metabolism</keyword>
<dbReference type="InterPro" id="IPR023213">
    <property type="entry name" value="CAT-like_dom_sf"/>
</dbReference>
<reference evidence="14 15" key="1">
    <citation type="journal article" date="2014" name="Appl. Environ. Microbiol.">
        <title>Insights into the Microbial Degradation of Rubber and Gutta-Percha by Analysis of the Complete Genome of Nocardia nova SH22a.</title>
        <authorList>
            <person name="Luo Q."/>
            <person name="Hiessl S."/>
            <person name="Poehlein A."/>
            <person name="Daniel R."/>
            <person name="Steinbuchel A."/>
        </authorList>
    </citation>
    <scope>NUCLEOTIDE SEQUENCE [LARGE SCALE GENOMIC DNA]</scope>
    <source>
        <strain evidence="14">SH22a</strain>
    </source>
</reference>
<evidence type="ECO:0000256" key="11">
    <source>
        <dbReference type="RuleBase" id="RU361241"/>
    </source>
</evidence>
<dbReference type="OrthoDB" id="9810950at2"/>
<evidence type="ECO:0000256" key="7">
    <source>
        <dbReference type="ARBA" id="ARBA00022798"/>
    </source>
</evidence>
<keyword evidence="15" id="KW-1185">Reference proteome</keyword>
<accession>W5TL17</accession>
<evidence type="ECO:0000313" key="14">
    <source>
        <dbReference type="EMBL" id="AHH19668.1"/>
    </source>
</evidence>
<dbReference type="PANTHER" id="PTHR31650:SF1">
    <property type="entry name" value="WAX ESTER SYNTHASE_DIACYLGLYCEROL ACYLTRANSFERASE 4-RELATED"/>
    <property type="match status" value="1"/>
</dbReference>
<dbReference type="InterPro" id="IPR009721">
    <property type="entry name" value="O-acyltransferase_WSD1_C"/>
</dbReference>
<keyword evidence="9 11" id="KW-0012">Acyltransferase</keyword>
<comment type="pathway">
    <text evidence="2">Lipid metabolism.</text>
</comment>
<evidence type="ECO:0000256" key="4">
    <source>
        <dbReference type="ARBA" id="ARBA00013244"/>
    </source>
</evidence>
<dbReference type="AlphaFoldDB" id="W5TL17"/>
<dbReference type="SUPFAM" id="SSF52777">
    <property type="entry name" value="CoA-dependent acyltransferases"/>
    <property type="match status" value="2"/>
</dbReference>
<dbReference type="PANTHER" id="PTHR31650">
    <property type="entry name" value="O-ACYLTRANSFERASE (WSD1-LIKE) FAMILY PROTEIN"/>
    <property type="match status" value="1"/>
</dbReference>
<evidence type="ECO:0000259" key="12">
    <source>
        <dbReference type="Pfam" id="PF03007"/>
    </source>
</evidence>
<gene>
    <name evidence="14" type="ORF">NONO_c48840</name>
</gene>
<evidence type="ECO:0000256" key="9">
    <source>
        <dbReference type="ARBA" id="ARBA00023315"/>
    </source>
</evidence>
<dbReference type="GO" id="GO:0071731">
    <property type="term" value="P:response to nitric oxide"/>
    <property type="evidence" value="ECO:0007669"/>
    <property type="project" value="TreeGrafter"/>
</dbReference>
<dbReference type="InterPro" id="IPR004255">
    <property type="entry name" value="O-acyltransferase_WSD1_N"/>
</dbReference>
<organism evidence="14 15">
    <name type="scientific">Nocardia nova SH22a</name>
    <dbReference type="NCBI Taxonomy" id="1415166"/>
    <lineage>
        <taxon>Bacteria</taxon>
        <taxon>Bacillati</taxon>
        <taxon>Actinomycetota</taxon>
        <taxon>Actinomycetes</taxon>
        <taxon>Mycobacteriales</taxon>
        <taxon>Nocardiaceae</taxon>
        <taxon>Nocardia</taxon>
    </lineage>
</organism>
<dbReference type="HOGENOM" id="CLU_024186_3_0_11"/>
<evidence type="ECO:0000256" key="6">
    <source>
        <dbReference type="ARBA" id="ARBA00022679"/>
    </source>
</evidence>
<dbReference type="NCBIfam" id="TIGR02946">
    <property type="entry name" value="acyl_WS_DGAT"/>
    <property type="match status" value="1"/>
</dbReference>
<evidence type="ECO:0000259" key="13">
    <source>
        <dbReference type="Pfam" id="PF06974"/>
    </source>
</evidence>
<dbReference type="InterPro" id="IPR014292">
    <property type="entry name" value="Acyl_transf_WS/DGAT"/>
</dbReference>
<dbReference type="STRING" id="1415166.NONO_c48840"/>
<dbReference type="eggNOG" id="COG1020">
    <property type="taxonomic scope" value="Bacteria"/>
</dbReference>
<dbReference type="EMBL" id="CP006850">
    <property type="protein sequence ID" value="AHH19668.1"/>
    <property type="molecule type" value="Genomic_DNA"/>
</dbReference>
<protein>
    <recommendedName>
        <fullName evidence="4 11">Diacylglycerol O-acyltransferase</fullName>
        <ecNumber evidence="4 11">2.3.1.20</ecNumber>
    </recommendedName>
</protein>
<keyword evidence="6 11" id="KW-0808">Transferase</keyword>
<feature type="domain" description="O-acyltransferase WSD1 C-terminal" evidence="13">
    <location>
        <begin position="291"/>
        <end position="437"/>
    </location>
</feature>
<dbReference type="KEGG" id="nno:NONO_c48840"/>
<dbReference type="GO" id="GO:0004144">
    <property type="term" value="F:diacylglycerol O-acyltransferase activity"/>
    <property type="evidence" value="ECO:0007669"/>
    <property type="project" value="UniProtKB-EC"/>
</dbReference>
<evidence type="ECO:0000256" key="3">
    <source>
        <dbReference type="ARBA" id="ARBA00009587"/>
    </source>
</evidence>
<dbReference type="GO" id="GO:0006071">
    <property type="term" value="P:glycerol metabolic process"/>
    <property type="evidence" value="ECO:0007669"/>
    <property type="project" value="UniProtKB-KW"/>
</dbReference>
<dbReference type="GO" id="GO:0019432">
    <property type="term" value="P:triglyceride biosynthetic process"/>
    <property type="evidence" value="ECO:0007669"/>
    <property type="project" value="UniProtKB-UniPathway"/>
</dbReference>
<sequence>MSRFGPLDTGFMELEDSDRHVNVAIAAVAIMAGPPPGRERFDETVRRALGRYARLRQRMRRTPLDLMAPAWQDDPGFDPARHIRWTALPAPRDEESLRELVADELTRRLDREHPLWQVVVVDNLSGDRWAVIVKAHHSMVDGIAGITVFESLCDEAPSPDAGRPARHPNAGPGVLGLAGTVARLPYTAPRFAVRTVRTLLPVLLDTVTPAGQSSLNGPLGRRRRYTVVRTALSELHDIGAAFDATVNDVAVAALAGAYRRLLCERGEEPRPEAVRIVIPVSLRPADAKYSMGNRIGVVIADLPVDIEDPVRRLRAVHERIARHRSRGEAEAEGSLLTLADRLPAGAAAWVFRVATRFPQRGISALATNVPGPAHHLTIAGSEVREVWPAMPVAMRIRTTVAMLSYAGRFTFGITGDFDSTPDIDLIPAAIADQIAELGERGRGGATTSGAVRRSPRR</sequence>
<proteinExistence type="inferred from homology"/>
<evidence type="ECO:0000256" key="10">
    <source>
        <dbReference type="ARBA" id="ARBA00048109"/>
    </source>
</evidence>
<dbReference type="Pfam" id="PF03007">
    <property type="entry name" value="WS_DGAT_cat"/>
    <property type="match status" value="1"/>
</dbReference>
<dbReference type="GO" id="GO:0005886">
    <property type="term" value="C:plasma membrane"/>
    <property type="evidence" value="ECO:0007669"/>
    <property type="project" value="TreeGrafter"/>
</dbReference>
<dbReference type="InterPro" id="IPR045034">
    <property type="entry name" value="O-acyltransferase_WSD1-like"/>
</dbReference>
<keyword evidence="8 11" id="KW-0443">Lipid metabolism</keyword>
<dbReference type="GO" id="GO:0001666">
    <property type="term" value="P:response to hypoxia"/>
    <property type="evidence" value="ECO:0007669"/>
    <property type="project" value="TreeGrafter"/>
</dbReference>
<evidence type="ECO:0000256" key="5">
    <source>
        <dbReference type="ARBA" id="ARBA00022516"/>
    </source>
</evidence>
<comment type="similarity">
    <text evidence="3 11">Belongs to the long-chain O-acyltransferase family.</text>
</comment>
<dbReference type="RefSeq" id="WP_025351060.1">
    <property type="nucleotide sequence ID" value="NZ_CP006850.1"/>
</dbReference>
<evidence type="ECO:0000256" key="2">
    <source>
        <dbReference type="ARBA" id="ARBA00005189"/>
    </source>
</evidence>